<evidence type="ECO:0000313" key="1">
    <source>
        <dbReference type="EMBL" id="QDU60635.1"/>
    </source>
</evidence>
<dbReference type="InterPro" id="IPR025984">
    <property type="entry name" value="DCTPP"/>
</dbReference>
<dbReference type="KEGG" id="knv:Pan216_14820"/>
<accession>A0A518B0Z2</accession>
<keyword evidence="2" id="KW-1185">Reference proteome</keyword>
<dbReference type="GO" id="GO:0006253">
    <property type="term" value="P:dCTP catabolic process"/>
    <property type="evidence" value="ECO:0007669"/>
    <property type="project" value="TreeGrafter"/>
</dbReference>
<dbReference type="GO" id="GO:0005829">
    <property type="term" value="C:cytosol"/>
    <property type="evidence" value="ECO:0007669"/>
    <property type="project" value="TreeGrafter"/>
</dbReference>
<gene>
    <name evidence="1" type="ORF">Pan216_14820</name>
</gene>
<dbReference type="GO" id="GO:0047840">
    <property type="term" value="F:dCTP diphosphatase activity"/>
    <property type="evidence" value="ECO:0007669"/>
    <property type="project" value="TreeGrafter"/>
</dbReference>
<proteinExistence type="predicted"/>
<dbReference type="PANTHER" id="PTHR46523">
    <property type="entry name" value="DCTP PYROPHOSPHATASE 1"/>
    <property type="match status" value="1"/>
</dbReference>
<dbReference type="PANTHER" id="PTHR46523:SF1">
    <property type="entry name" value="DCTP PYROPHOSPHATASE 1"/>
    <property type="match status" value="1"/>
</dbReference>
<protein>
    <recommendedName>
        <fullName evidence="3">MazG nucleotide pyrophosphohydrolase domain protein</fullName>
    </recommendedName>
</protein>
<dbReference type="Gene3D" id="1.10.287.1080">
    <property type="entry name" value="MazG-like"/>
    <property type="match status" value="1"/>
</dbReference>
<dbReference type="SUPFAM" id="SSF101386">
    <property type="entry name" value="all-alpha NTP pyrophosphatases"/>
    <property type="match status" value="1"/>
</dbReference>
<name>A0A518B0Z2_9BACT</name>
<dbReference type="EMBL" id="CP036279">
    <property type="protein sequence ID" value="QDU60635.1"/>
    <property type="molecule type" value="Genomic_DNA"/>
</dbReference>
<dbReference type="OrthoDB" id="9791898at2"/>
<dbReference type="Pfam" id="PF12643">
    <property type="entry name" value="MazG-like"/>
    <property type="match status" value="1"/>
</dbReference>
<dbReference type="PIRSF" id="PIRSF029826">
    <property type="entry name" value="UCP029826_pph"/>
    <property type="match status" value="1"/>
</dbReference>
<dbReference type="CDD" id="cd11537">
    <property type="entry name" value="NTP-PPase_RS21-C6_like"/>
    <property type="match status" value="1"/>
</dbReference>
<evidence type="ECO:0000313" key="2">
    <source>
        <dbReference type="Proteomes" id="UP000317093"/>
    </source>
</evidence>
<dbReference type="RefSeq" id="WP_145256781.1">
    <property type="nucleotide sequence ID" value="NZ_CP036279.1"/>
</dbReference>
<dbReference type="GO" id="GO:0042262">
    <property type="term" value="P:DNA protection"/>
    <property type="evidence" value="ECO:0007669"/>
    <property type="project" value="TreeGrafter"/>
</dbReference>
<organism evidence="1 2">
    <name type="scientific">Kolteria novifilia</name>
    <dbReference type="NCBI Taxonomy" id="2527975"/>
    <lineage>
        <taxon>Bacteria</taxon>
        <taxon>Pseudomonadati</taxon>
        <taxon>Planctomycetota</taxon>
        <taxon>Planctomycetia</taxon>
        <taxon>Kolteriales</taxon>
        <taxon>Kolteriaceae</taxon>
        <taxon>Kolteria</taxon>
    </lineage>
</organism>
<sequence>MTSTASDTTATIAQLKQWVRDFSQERDWEQFHHPKDLGLALAIEVGELLEHFRYRDNERIAKELAKESVHTELAHELADCLWLLLRLGDVCDVDLSRSLREKLVLAAEKYPADLVRGRSDKYTYYRGELEKDPRRDDAGS</sequence>
<dbReference type="AlphaFoldDB" id="A0A518B0Z2"/>
<evidence type="ECO:0008006" key="3">
    <source>
        <dbReference type="Google" id="ProtNLM"/>
    </source>
</evidence>
<dbReference type="Proteomes" id="UP000317093">
    <property type="component" value="Chromosome"/>
</dbReference>
<reference evidence="1 2" key="1">
    <citation type="submission" date="2019-02" db="EMBL/GenBank/DDBJ databases">
        <title>Deep-cultivation of Planctomycetes and their phenomic and genomic characterization uncovers novel biology.</title>
        <authorList>
            <person name="Wiegand S."/>
            <person name="Jogler M."/>
            <person name="Boedeker C."/>
            <person name="Pinto D."/>
            <person name="Vollmers J."/>
            <person name="Rivas-Marin E."/>
            <person name="Kohn T."/>
            <person name="Peeters S.H."/>
            <person name="Heuer A."/>
            <person name="Rast P."/>
            <person name="Oberbeckmann S."/>
            <person name="Bunk B."/>
            <person name="Jeske O."/>
            <person name="Meyerdierks A."/>
            <person name="Storesund J.E."/>
            <person name="Kallscheuer N."/>
            <person name="Luecker S."/>
            <person name="Lage O.M."/>
            <person name="Pohl T."/>
            <person name="Merkel B.J."/>
            <person name="Hornburger P."/>
            <person name="Mueller R.-W."/>
            <person name="Bruemmer F."/>
            <person name="Labrenz M."/>
            <person name="Spormann A.M."/>
            <person name="Op den Camp H."/>
            <person name="Overmann J."/>
            <person name="Amann R."/>
            <person name="Jetten M.S.M."/>
            <person name="Mascher T."/>
            <person name="Medema M.H."/>
            <person name="Devos D.P."/>
            <person name="Kaster A.-K."/>
            <person name="Ovreas L."/>
            <person name="Rohde M."/>
            <person name="Galperin M.Y."/>
            <person name="Jogler C."/>
        </authorList>
    </citation>
    <scope>NUCLEOTIDE SEQUENCE [LARGE SCALE GENOMIC DNA]</scope>
    <source>
        <strain evidence="1 2">Pan216</strain>
    </source>
</reference>
<dbReference type="InterPro" id="IPR052555">
    <property type="entry name" value="dCTP_Pyrophosphatase"/>
</dbReference>